<dbReference type="InterPro" id="IPR003661">
    <property type="entry name" value="HisK_dim/P_dom"/>
</dbReference>
<dbReference type="GO" id="GO:0005886">
    <property type="term" value="C:plasma membrane"/>
    <property type="evidence" value="ECO:0007669"/>
    <property type="project" value="TreeGrafter"/>
</dbReference>
<keyword evidence="10 11" id="KW-0472">Membrane</keyword>
<dbReference type="EC" id="2.7.13.3" evidence="3"/>
<dbReference type="Gene3D" id="3.30.565.10">
    <property type="entry name" value="Histidine kinase-like ATPase, C-terminal domain"/>
    <property type="match status" value="1"/>
</dbReference>
<evidence type="ECO:0000256" key="4">
    <source>
        <dbReference type="ARBA" id="ARBA00022553"/>
    </source>
</evidence>
<comment type="catalytic activity">
    <reaction evidence="1">
        <text>ATP + protein L-histidine = ADP + protein N-phospho-L-histidine.</text>
        <dbReference type="EC" id="2.7.13.3"/>
    </reaction>
</comment>
<dbReference type="Gene3D" id="1.10.287.130">
    <property type="match status" value="1"/>
</dbReference>
<dbReference type="InterPro" id="IPR050428">
    <property type="entry name" value="TCS_sensor_his_kinase"/>
</dbReference>
<sequence length="456" mass="49388">MTSMSLRSRLFMLILPPLLLLSIVLGFWRFEVAQRTSETLFDRSLLAAALAISRDVAISGGDALSPSTRDFVSDAGGGELFYHVTGPGGIYITGYAYPPVSGGRAGEDRLDYTKAEYRGEPVRVLRMRESTTIGNLTGDTIVTVWQRDSDRNAFAAALARRAAALIASLMAALALVVWFGVKIGLRPLNDLQDAIQHRSPDDLRDIRRPVPAEVFGIVATLNRLFGQVRQSIEDHQVFISNAAHQLRNPASALLSLAEVLPDVSDPQERRLRERELIAAARKSARLANQLLSLERLRYDEAPTFDRLELNAVAAEVCRDFAPTVLSRDIGFGFEPYPAPLPVNGDSVLMGEAITNLLENALSHGGPGLSAIRVSTVAEAGYAVLTVQDDGIGIPKDSTQAAFQRFGQLSEGEGSGLGLAIVQDVLRRHGGDVELLPQERGLVVRLKVPLVSPVAKP</sequence>
<dbReference type="SMART" id="SM00387">
    <property type="entry name" value="HATPase_c"/>
    <property type="match status" value="1"/>
</dbReference>
<dbReference type="PROSITE" id="PS50109">
    <property type="entry name" value="HIS_KIN"/>
    <property type="match status" value="1"/>
</dbReference>
<organism evidence="14 15">
    <name type="scientific">Sulfitobacter pontiacus</name>
    <dbReference type="NCBI Taxonomy" id="60137"/>
    <lineage>
        <taxon>Bacteria</taxon>
        <taxon>Pseudomonadati</taxon>
        <taxon>Pseudomonadota</taxon>
        <taxon>Alphaproteobacteria</taxon>
        <taxon>Rhodobacterales</taxon>
        <taxon>Roseobacteraceae</taxon>
        <taxon>Sulfitobacter</taxon>
    </lineage>
</organism>
<dbReference type="InterPro" id="IPR036097">
    <property type="entry name" value="HisK_dim/P_sf"/>
</dbReference>
<dbReference type="InterPro" id="IPR005467">
    <property type="entry name" value="His_kinase_dom"/>
</dbReference>
<dbReference type="SUPFAM" id="SSF55874">
    <property type="entry name" value="ATPase domain of HSP90 chaperone/DNA topoisomerase II/histidine kinase"/>
    <property type="match status" value="1"/>
</dbReference>
<dbReference type="EMBL" id="FNNB01000004">
    <property type="protein sequence ID" value="SDW95381.1"/>
    <property type="molecule type" value="Genomic_DNA"/>
</dbReference>
<keyword evidence="9" id="KW-0902">Two-component regulatory system</keyword>
<dbReference type="RefSeq" id="WP_074635740.1">
    <property type="nucleotide sequence ID" value="NZ_CP160849.1"/>
</dbReference>
<dbReference type="GO" id="GO:0000155">
    <property type="term" value="F:phosphorelay sensor kinase activity"/>
    <property type="evidence" value="ECO:0007669"/>
    <property type="project" value="InterPro"/>
</dbReference>
<keyword evidence="4" id="KW-0597">Phosphoprotein</keyword>
<dbReference type="InterPro" id="IPR003594">
    <property type="entry name" value="HATPase_dom"/>
</dbReference>
<dbReference type="InterPro" id="IPR004358">
    <property type="entry name" value="Sig_transdc_His_kin-like_C"/>
</dbReference>
<evidence type="ECO:0000256" key="7">
    <source>
        <dbReference type="ARBA" id="ARBA00022777"/>
    </source>
</evidence>
<dbReference type="PROSITE" id="PS50885">
    <property type="entry name" value="HAMP"/>
    <property type="match status" value="1"/>
</dbReference>
<evidence type="ECO:0000313" key="15">
    <source>
        <dbReference type="Proteomes" id="UP000183076"/>
    </source>
</evidence>
<feature type="transmembrane region" description="Helical" evidence="11">
    <location>
        <begin position="162"/>
        <end position="181"/>
    </location>
</feature>
<accession>A0A1H2XR59</accession>
<evidence type="ECO:0000256" key="6">
    <source>
        <dbReference type="ARBA" id="ARBA00022692"/>
    </source>
</evidence>
<gene>
    <name evidence="14" type="ORF">SAMN04488041_1042</name>
</gene>
<dbReference type="SUPFAM" id="SSF47384">
    <property type="entry name" value="Homodimeric domain of signal transducing histidine kinase"/>
    <property type="match status" value="1"/>
</dbReference>
<keyword evidence="8 11" id="KW-1133">Transmembrane helix</keyword>
<protein>
    <recommendedName>
        <fullName evidence="3">histidine kinase</fullName>
        <ecNumber evidence="3">2.7.13.3</ecNumber>
    </recommendedName>
</protein>
<dbReference type="STRING" id="60137.SAMN04488041_1042"/>
<dbReference type="PANTHER" id="PTHR45436">
    <property type="entry name" value="SENSOR HISTIDINE KINASE YKOH"/>
    <property type="match status" value="1"/>
</dbReference>
<keyword evidence="6 11" id="KW-0812">Transmembrane</keyword>
<reference evidence="15" key="1">
    <citation type="submission" date="2016-10" db="EMBL/GenBank/DDBJ databases">
        <authorList>
            <person name="Varghese N."/>
            <person name="Submissions S."/>
        </authorList>
    </citation>
    <scope>NUCLEOTIDE SEQUENCE [LARGE SCALE GENOMIC DNA]</scope>
    <source>
        <strain evidence="15">DSM 10014</strain>
    </source>
</reference>
<feature type="domain" description="Histidine kinase" evidence="12">
    <location>
        <begin position="241"/>
        <end position="451"/>
    </location>
</feature>
<name>A0A1H2XR59_9RHOB</name>
<dbReference type="InterPro" id="IPR003660">
    <property type="entry name" value="HAMP_dom"/>
</dbReference>
<evidence type="ECO:0000256" key="10">
    <source>
        <dbReference type="ARBA" id="ARBA00023136"/>
    </source>
</evidence>
<dbReference type="PRINTS" id="PR00344">
    <property type="entry name" value="BCTRLSENSOR"/>
</dbReference>
<proteinExistence type="predicted"/>
<dbReference type="Pfam" id="PF02518">
    <property type="entry name" value="HATPase_c"/>
    <property type="match status" value="1"/>
</dbReference>
<evidence type="ECO:0000256" key="2">
    <source>
        <dbReference type="ARBA" id="ARBA00004370"/>
    </source>
</evidence>
<evidence type="ECO:0000259" key="13">
    <source>
        <dbReference type="PROSITE" id="PS50885"/>
    </source>
</evidence>
<evidence type="ECO:0000256" key="9">
    <source>
        <dbReference type="ARBA" id="ARBA00023012"/>
    </source>
</evidence>
<evidence type="ECO:0000256" key="1">
    <source>
        <dbReference type="ARBA" id="ARBA00000085"/>
    </source>
</evidence>
<comment type="subcellular location">
    <subcellularLocation>
        <location evidence="2">Membrane</location>
    </subcellularLocation>
</comment>
<evidence type="ECO:0000256" key="8">
    <source>
        <dbReference type="ARBA" id="ARBA00022989"/>
    </source>
</evidence>
<dbReference type="InterPro" id="IPR013727">
    <property type="entry name" value="2CSK_N"/>
</dbReference>
<dbReference type="InterPro" id="IPR036890">
    <property type="entry name" value="HATPase_C_sf"/>
</dbReference>
<dbReference type="CDD" id="cd00075">
    <property type="entry name" value="HATPase"/>
    <property type="match status" value="1"/>
</dbReference>
<dbReference type="PANTHER" id="PTHR45436:SF1">
    <property type="entry name" value="SENSOR PROTEIN QSEC"/>
    <property type="match status" value="1"/>
</dbReference>
<keyword evidence="5" id="KW-0808">Transferase</keyword>
<dbReference type="Proteomes" id="UP000183076">
    <property type="component" value="Unassembled WGS sequence"/>
</dbReference>
<evidence type="ECO:0000313" key="14">
    <source>
        <dbReference type="EMBL" id="SDW95381.1"/>
    </source>
</evidence>
<dbReference type="CDD" id="cd00082">
    <property type="entry name" value="HisKA"/>
    <property type="match status" value="1"/>
</dbReference>
<feature type="domain" description="HAMP" evidence="13">
    <location>
        <begin position="182"/>
        <end position="233"/>
    </location>
</feature>
<dbReference type="Pfam" id="PF08521">
    <property type="entry name" value="2CSK_N"/>
    <property type="match status" value="1"/>
</dbReference>
<evidence type="ECO:0000256" key="5">
    <source>
        <dbReference type="ARBA" id="ARBA00022679"/>
    </source>
</evidence>
<evidence type="ECO:0000256" key="3">
    <source>
        <dbReference type="ARBA" id="ARBA00012438"/>
    </source>
</evidence>
<evidence type="ECO:0000256" key="11">
    <source>
        <dbReference type="SAM" id="Phobius"/>
    </source>
</evidence>
<evidence type="ECO:0000259" key="12">
    <source>
        <dbReference type="PROSITE" id="PS50109"/>
    </source>
</evidence>
<keyword evidence="7 14" id="KW-0418">Kinase</keyword>
<dbReference type="GeneID" id="94021120"/>
<dbReference type="AlphaFoldDB" id="A0A1H2XR59"/>